<comment type="similarity">
    <text evidence="1">Belongs to the LysR transcriptional regulatory family.</text>
</comment>
<evidence type="ECO:0000259" key="4">
    <source>
        <dbReference type="PROSITE" id="PS50931"/>
    </source>
</evidence>
<feature type="domain" description="HTH lysR-type" evidence="4">
    <location>
        <begin position="14"/>
        <end position="66"/>
    </location>
</feature>
<reference evidence="5 6" key="1">
    <citation type="journal article" date="2015" name="Genome Announc.">
        <title>Expanding the biotechnology potential of lactobacilli through comparative genomics of 213 strains and associated genera.</title>
        <authorList>
            <person name="Sun Z."/>
            <person name="Harris H.M."/>
            <person name="McCann A."/>
            <person name="Guo C."/>
            <person name="Argimon S."/>
            <person name="Zhang W."/>
            <person name="Yang X."/>
            <person name="Jeffery I.B."/>
            <person name="Cooney J.C."/>
            <person name="Kagawa T.F."/>
            <person name="Liu W."/>
            <person name="Song Y."/>
            <person name="Salvetti E."/>
            <person name="Wrobel A."/>
            <person name="Rasinkangas P."/>
            <person name="Parkhill J."/>
            <person name="Rea M.C."/>
            <person name="O'Sullivan O."/>
            <person name="Ritari J."/>
            <person name="Douillard F.P."/>
            <person name="Paul Ross R."/>
            <person name="Yang R."/>
            <person name="Briner A.E."/>
            <person name="Felis G.E."/>
            <person name="de Vos W.M."/>
            <person name="Barrangou R."/>
            <person name="Klaenhammer T.R."/>
            <person name="Caufield P.W."/>
            <person name="Cui Y."/>
            <person name="Zhang H."/>
            <person name="O'Toole P.W."/>
        </authorList>
    </citation>
    <scope>NUCLEOTIDE SEQUENCE [LARGE SCALE GENOMIC DNA]</scope>
    <source>
        <strain evidence="5 6">NBRC 103219</strain>
    </source>
</reference>
<evidence type="ECO:0000256" key="3">
    <source>
        <dbReference type="ARBA" id="ARBA00023163"/>
    </source>
</evidence>
<evidence type="ECO:0000256" key="2">
    <source>
        <dbReference type="ARBA" id="ARBA00023015"/>
    </source>
</evidence>
<dbReference type="Proteomes" id="UP000051886">
    <property type="component" value="Unassembled WGS sequence"/>
</dbReference>
<dbReference type="EMBL" id="JQCN01000052">
    <property type="protein sequence ID" value="KRN98028.1"/>
    <property type="molecule type" value="Genomic_DNA"/>
</dbReference>
<dbReference type="PROSITE" id="PS50931">
    <property type="entry name" value="HTH_LYSR"/>
    <property type="match status" value="1"/>
</dbReference>
<evidence type="ECO:0000256" key="1">
    <source>
        <dbReference type="ARBA" id="ARBA00009437"/>
    </source>
</evidence>
<dbReference type="SUPFAM" id="SSF46785">
    <property type="entry name" value="Winged helix' DNA-binding domain"/>
    <property type="match status" value="1"/>
</dbReference>
<dbReference type="InterPro" id="IPR000847">
    <property type="entry name" value="LysR_HTH_N"/>
</dbReference>
<dbReference type="InterPro" id="IPR036388">
    <property type="entry name" value="WH-like_DNA-bd_sf"/>
</dbReference>
<dbReference type="InterPro" id="IPR036390">
    <property type="entry name" value="WH_DNA-bd_sf"/>
</dbReference>
<dbReference type="Pfam" id="PF00126">
    <property type="entry name" value="HTH_1"/>
    <property type="match status" value="1"/>
</dbReference>
<proteinExistence type="inferred from homology"/>
<dbReference type="PATRIC" id="fig|449659.4.peg.315"/>
<dbReference type="PANTHER" id="PTHR30126">
    <property type="entry name" value="HTH-TYPE TRANSCRIPTIONAL REGULATOR"/>
    <property type="match status" value="1"/>
</dbReference>
<evidence type="ECO:0000313" key="6">
    <source>
        <dbReference type="Proteomes" id="UP000051886"/>
    </source>
</evidence>
<dbReference type="AlphaFoldDB" id="A0A0R2LF27"/>
<keyword evidence="3" id="KW-0804">Transcription</keyword>
<keyword evidence="6" id="KW-1185">Reference proteome</keyword>
<evidence type="ECO:0000313" key="5">
    <source>
        <dbReference type="EMBL" id="KRN98028.1"/>
    </source>
</evidence>
<sequence>MEEQLAMKYNLMPLKYFIDVVQTRGFISAAKRNYVSETAVSSAIKKLEIDLGQQLLNRSAGNLSLTPVGKVFYKRSVNILTSYNEIWHHPDFHPNQLLKIHFLQGLENEAALLTQKLPNNYQVSFDEELFDNSINRLLNGDYDLLIGFQLAFINNTKIKLFPIKTVSFDLIFNSLEVKKYHENLQELAKNSMLYMQEWKSTGILDIQTSMLEIYQQDNWTYKQISGINSFASACLNVNFAGGFSLIPHNFSLPKKCDNIHKFSPQHLLNKFEVVAALNSGGSDDLISLISKVTT</sequence>
<name>A0A0R2LF27_9LACO</name>
<gene>
    <name evidence="5" type="ORF">IV66_GL000317</name>
</gene>
<dbReference type="STRING" id="449659.IV66_GL000317"/>
<organism evidence="5 6">
    <name type="scientific">Ligilactobacillus pobuzihii</name>
    <dbReference type="NCBI Taxonomy" id="449659"/>
    <lineage>
        <taxon>Bacteria</taxon>
        <taxon>Bacillati</taxon>
        <taxon>Bacillota</taxon>
        <taxon>Bacilli</taxon>
        <taxon>Lactobacillales</taxon>
        <taxon>Lactobacillaceae</taxon>
        <taxon>Ligilactobacillus</taxon>
    </lineage>
</organism>
<comment type="caution">
    <text evidence="5">The sequence shown here is derived from an EMBL/GenBank/DDBJ whole genome shotgun (WGS) entry which is preliminary data.</text>
</comment>
<accession>A0A0R2LF27</accession>
<dbReference type="GO" id="GO:0003700">
    <property type="term" value="F:DNA-binding transcription factor activity"/>
    <property type="evidence" value="ECO:0007669"/>
    <property type="project" value="InterPro"/>
</dbReference>
<keyword evidence="2" id="KW-0805">Transcription regulation</keyword>
<protein>
    <submittedName>
        <fullName evidence="5">Transcriptional regulator</fullName>
    </submittedName>
</protein>
<dbReference type="Gene3D" id="1.10.10.10">
    <property type="entry name" value="Winged helix-like DNA-binding domain superfamily/Winged helix DNA-binding domain"/>
    <property type="match status" value="1"/>
</dbReference>